<name>A0A7S4BLX7_CHRCT</name>
<dbReference type="GO" id="GO:0003723">
    <property type="term" value="F:RNA binding"/>
    <property type="evidence" value="ECO:0007669"/>
    <property type="project" value="UniProtKB-UniRule"/>
</dbReference>
<dbReference type="PANTHER" id="PTHR47093:SF1">
    <property type="entry name" value="PROTEIN JSN1-RELATED"/>
    <property type="match status" value="1"/>
</dbReference>
<evidence type="ECO:0000256" key="1">
    <source>
        <dbReference type="PROSITE-ProRule" id="PRU00176"/>
    </source>
</evidence>
<evidence type="ECO:0000259" key="3">
    <source>
        <dbReference type="PROSITE" id="PS50102"/>
    </source>
</evidence>
<dbReference type="SMART" id="SM00360">
    <property type="entry name" value="RRM"/>
    <property type="match status" value="1"/>
</dbReference>
<dbReference type="PROSITE" id="PS50102">
    <property type="entry name" value="RRM"/>
    <property type="match status" value="2"/>
</dbReference>
<dbReference type="InterPro" id="IPR012677">
    <property type="entry name" value="Nucleotide-bd_a/b_plait_sf"/>
</dbReference>
<accession>A0A7S4BLX7</accession>
<keyword evidence="1" id="KW-0694">RNA-binding</keyword>
<dbReference type="Pfam" id="PF00076">
    <property type="entry name" value="RRM_1"/>
    <property type="match status" value="2"/>
</dbReference>
<dbReference type="EMBL" id="HBIZ01035737">
    <property type="protein sequence ID" value="CAE0770150.1"/>
    <property type="molecule type" value="Transcribed_RNA"/>
</dbReference>
<evidence type="ECO:0000256" key="2">
    <source>
        <dbReference type="SAM" id="MobiDB-lite"/>
    </source>
</evidence>
<feature type="region of interest" description="Disordered" evidence="2">
    <location>
        <begin position="333"/>
        <end position="369"/>
    </location>
</feature>
<feature type="domain" description="RRM" evidence="3">
    <location>
        <begin position="132"/>
        <end position="209"/>
    </location>
</feature>
<feature type="domain" description="RRM" evidence="3">
    <location>
        <begin position="1"/>
        <end position="72"/>
    </location>
</feature>
<dbReference type="PANTHER" id="PTHR47093">
    <property type="entry name" value="PROTEIN JSN1-RELATED"/>
    <property type="match status" value="1"/>
</dbReference>
<gene>
    <name evidence="4" type="ORF">PCAR00345_LOCUS22762</name>
</gene>
<feature type="compositionally biased region" description="Basic and acidic residues" evidence="2">
    <location>
        <begin position="98"/>
        <end position="108"/>
    </location>
</feature>
<protein>
    <recommendedName>
        <fullName evidence="3">RRM domain-containing protein</fullName>
    </recommendedName>
</protein>
<reference evidence="4" key="1">
    <citation type="submission" date="2021-01" db="EMBL/GenBank/DDBJ databases">
        <authorList>
            <person name="Corre E."/>
            <person name="Pelletier E."/>
            <person name="Niang G."/>
            <person name="Scheremetjew M."/>
            <person name="Finn R."/>
            <person name="Kale V."/>
            <person name="Holt S."/>
            <person name="Cochrane G."/>
            <person name="Meng A."/>
            <person name="Brown T."/>
            <person name="Cohen L."/>
        </authorList>
    </citation>
    <scope>NUCLEOTIDE SEQUENCE</scope>
    <source>
        <strain evidence="4">CCMP645</strain>
    </source>
</reference>
<dbReference type="InterPro" id="IPR035979">
    <property type="entry name" value="RBD_domain_sf"/>
</dbReference>
<proteinExistence type="predicted"/>
<dbReference type="GO" id="GO:0000288">
    <property type="term" value="P:nuclear-transcribed mRNA catabolic process, deadenylation-dependent decay"/>
    <property type="evidence" value="ECO:0007669"/>
    <property type="project" value="TreeGrafter"/>
</dbReference>
<feature type="region of interest" description="Disordered" evidence="2">
    <location>
        <begin position="98"/>
        <end position="126"/>
    </location>
</feature>
<dbReference type="AlphaFoldDB" id="A0A7S4BLX7"/>
<dbReference type="InterPro" id="IPR052645">
    <property type="entry name" value="Pumilio_domain_protein"/>
</dbReference>
<dbReference type="InterPro" id="IPR000504">
    <property type="entry name" value="RRM_dom"/>
</dbReference>
<organism evidence="4">
    <name type="scientific">Chrysotila carterae</name>
    <name type="common">Marine alga</name>
    <name type="synonym">Syracosphaera carterae</name>
    <dbReference type="NCBI Taxonomy" id="13221"/>
    <lineage>
        <taxon>Eukaryota</taxon>
        <taxon>Haptista</taxon>
        <taxon>Haptophyta</taxon>
        <taxon>Prymnesiophyceae</taxon>
        <taxon>Isochrysidales</taxon>
        <taxon>Isochrysidaceae</taxon>
        <taxon>Chrysotila</taxon>
    </lineage>
</organism>
<evidence type="ECO:0000313" key="4">
    <source>
        <dbReference type="EMBL" id="CAE0770150.1"/>
    </source>
</evidence>
<dbReference type="Gene3D" id="3.30.70.330">
    <property type="match status" value="2"/>
</dbReference>
<sequence>MTKASLQAIFTPYGELESTRVVPTKHAAFVNFTSILSALRAKEAIHNKPPSKLEGAPDDLLTKPMLINFTSAQQNCMRARGGAAAWSGGVQRRHFDSRGRADGRERFHGGKGGFAHGSRRGDPNGAAPSVSRALYFGSLPDDVGLSELAKVVEPYGVVESMRLLRPKSCAFINFHDTNVAQALLAKFTSSEEAAPVVGGKRLTVAFAKARPCSEEQNKRIAEGARRKISVAAAPGTKVEQLLERLGAKAELLSHTVVDPEAAAAAESAAPAEEGKDAVDKLCVQMEFGSLGTALAAKAALLAEGDPSVLSVDFVVEPTCSEEEIQAMLPVATAAAADEAQAEPEATERNDGAEEATAEAAVDGDKPSED</sequence>
<dbReference type="SUPFAM" id="SSF54928">
    <property type="entry name" value="RNA-binding domain, RBD"/>
    <property type="match status" value="2"/>
</dbReference>